<evidence type="ECO:0000313" key="2">
    <source>
        <dbReference type="EMBL" id="CAG8981731.1"/>
    </source>
</evidence>
<proteinExistence type="predicted"/>
<name>A0A9N9M020_9HELO</name>
<evidence type="ECO:0000256" key="1">
    <source>
        <dbReference type="SAM" id="MobiDB-lite"/>
    </source>
</evidence>
<evidence type="ECO:0000313" key="3">
    <source>
        <dbReference type="Proteomes" id="UP000701801"/>
    </source>
</evidence>
<accession>A0A9N9M020</accession>
<dbReference type="EMBL" id="CAJVRM010000511">
    <property type="protein sequence ID" value="CAG8981731.1"/>
    <property type="molecule type" value="Genomic_DNA"/>
</dbReference>
<protein>
    <recommendedName>
        <fullName evidence="4">Pentatricopeptide repeat domain-containing protein</fullName>
    </recommendedName>
</protein>
<dbReference type="OrthoDB" id="185373at2759"/>
<gene>
    <name evidence="2" type="ORF">HYALB_00013430</name>
</gene>
<evidence type="ECO:0008006" key="4">
    <source>
        <dbReference type="Google" id="ProtNLM"/>
    </source>
</evidence>
<reference evidence="2" key="1">
    <citation type="submission" date="2021-07" db="EMBL/GenBank/DDBJ databases">
        <authorList>
            <person name="Durling M."/>
        </authorList>
    </citation>
    <scope>NUCLEOTIDE SEQUENCE</scope>
</reference>
<dbReference type="Proteomes" id="UP000701801">
    <property type="component" value="Unassembled WGS sequence"/>
</dbReference>
<feature type="compositionally biased region" description="Basic and acidic residues" evidence="1">
    <location>
        <begin position="909"/>
        <end position="943"/>
    </location>
</feature>
<keyword evidence="3" id="KW-1185">Reference proteome</keyword>
<comment type="caution">
    <text evidence="2">The sequence shown here is derived from an EMBL/GenBank/DDBJ whole genome shotgun (WGS) entry which is preliminary data.</text>
</comment>
<sequence length="943" mass="107816">MQSLWSRTAQIRSSCHCSSCLHSTIAIGRRTTTAGIRRRKPTAGEFITACYSSILATAALADARVKEERLKAWDQAIADVKAGKPVTNIPEPSMKDQVDNEVTNWHQVVDGLKNELNPESAARPATKHENATEPELDPVRKSGTLNSDGRINKYSYAQRRPFEPLNSNGGIDANTATWNSLYSAWNADIPESVETDILTSHALMSEDSVAGPEMLQEMVTRIEPRAPTTDVHLRKMEAMIRRLVDQMMHNSNLAYLSQDCLTARGAPWPGETGEIAQMLIELRNRFVQSPIYSWRSDIEVVKERNALHSAMKQLFSMVNPGEQDSIRTAVAKVCYNLLVTSAPPNVETYSILIKELTRLQQHQIARVVVDSLLDDSKMVLDDNTVKLILDHYIAKRDGRGFRLVIQRMRGVNPKGKDMHVKRKLLWQVAEEQAVQEWALSPDTKLCHRNGYLMEKYPRSPLVFESLIRGWLLFDGLRSGVRTFRAAIREAQYVYPKTLPLLIDRCVTTSDFKSGVKLLQAMLMYWDDGRTKSALSFDRVTRLAIRRLLVLCGIQPESDLKPVLHPYLSWESLRSMMKYIENQAFADDKNTYLSNEQTSLVDQPENLTSSDTKELRYDTASVEEPDNMSISKSNELECKTFEPGSVQEAADLLRKFVLMKGRINERETGERQTHIDGTAKANANWIFTANEMVGSNTQLTRLFRNILINSIEARIAARARWISATAKLIESTIDIIKFYNRRTTKTIGASFEGMKMKPILQRSDKTTTFHDNKKSHRPIIKVLRVKSNRRDRHVVKKGIMNKALRSQLRRFRLRRSAMTPTPLEADIQRLVEERDEIEVADLETRDRLDSQLSTLLRSHRKELLDEVVETRLELAKKTLQGQSKPVEWKGLRQLKYEKHPRLQIRYHPVVGKEEKEGMSKDEKEGMSKEDIERDRKAYEDLMGE</sequence>
<dbReference type="AlphaFoldDB" id="A0A9N9M020"/>
<feature type="region of interest" description="Disordered" evidence="1">
    <location>
        <begin position="119"/>
        <end position="144"/>
    </location>
</feature>
<organism evidence="2 3">
    <name type="scientific">Hymenoscyphus albidus</name>
    <dbReference type="NCBI Taxonomy" id="595503"/>
    <lineage>
        <taxon>Eukaryota</taxon>
        <taxon>Fungi</taxon>
        <taxon>Dikarya</taxon>
        <taxon>Ascomycota</taxon>
        <taxon>Pezizomycotina</taxon>
        <taxon>Leotiomycetes</taxon>
        <taxon>Helotiales</taxon>
        <taxon>Helotiaceae</taxon>
        <taxon>Hymenoscyphus</taxon>
    </lineage>
</organism>
<feature type="region of interest" description="Disordered" evidence="1">
    <location>
        <begin position="906"/>
        <end position="943"/>
    </location>
</feature>